<keyword evidence="4" id="KW-0677">Repeat</keyword>
<dbReference type="PANTHER" id="PTHR24089">
    <property type="entry name" value="SOLUTE CARRIER FAMILY 25"/>
    <property type="match status" value="1"/>
</dbReference>
<keyword evidence="3 6" id="KW-0812">Transmembrane</keyword>
<keyword evidence="5 6" id="KW-0472">Membrane</keyword>
<dbReference type="Proteomes" id="UP000265618">
    <property type="component" value="Unassembled WGS sequence"/>
</dbReference>
<dbReference type="OrthoDB" id="448427at2759"/>
<dbReference type="AlphaFoldDB" id="A0A391NTL3"/>
<dbReference type="InterPro" id="IPR023395">
    <property type="entry name" value="MCP_dom_sf"/>
</dbReference>
<keyword evidence="9" id="KW-1185">Reference proteome</keyword>
<evidence type="ECO:0000256" key="7">
    <source>
        <dbReference type="RuleBase" id="RU000488"/>
    </source>
</evidence>
<name>A0A391NTL3_9EUKA</name>
<dbReference type="EMBL" id="BDIP01007761">
    <property type="protein sequence ID" value="GCA64584.1"/>
    <property type="molecule type" value="Genomic_DNA"/>
</dbReference>
<evidence type="ECO:0000313" key="9">
    <source>
        <dbReference type="Proteomes" id="UP000265618"/>
    </source>
</evidence>
<evidence type="ECO:0000256" key="2">
    <source>
        <dbReference type="ARBA" id="ARBA00022448"/>
    </source>
</evidence>
<evidence type="ECO:0000256" key="4">
    <source>
        <dbReference type="ARBA" id="ARBA00022737"/>
    </source>
</evidence>
<feature type="repeat" description="Solcar" evidence="6">
    <location>
        <begin position="2"/>
        <end position="87"/>
    </location>
</feature>
<dbReference type="GO" id="GO:0016020">
    <property type="term" value="C:membrane"/>
    <property type="evidence" value="ECO:0007669"/>
    <property type="project" value="UniProtKB-SubCell"/>
</dbReference>
<proteinExistence type="inferred from homology"/>
<dbReference type="PRINTS" id="PR00926">
    <property type="entry name" value="MITOCARRIER"/>
</dbReference>
<dbReference type="PROSITE" id="PS50920">
    <property type="entry name" value="SOLCAR"/>
    <property type="match status" value="1"/>
</dbReference>
<keyword evidence="2 7" id="KW-0813">Transport</keyword>
<dbReference type="GO" id="GO:0055085">
    <property type="term" value="P:transmembrane transport"/>
    <property type="evidence" value="ECO:0007669"/>
    <property type="project" value="InterPro"/>
</dbReference>
<gene>
    <name evidence="8" type="ORF">KIPB_014729</name>
</gene>
<protein>
    <submittedName>
        <fullName evidence="8">Mitochondrial carrier protein</fullName>
    </submittedName>
</protein>
<evidence type="ECO:0000256" key="6">
    <source>
        <dbReference type="PROSITE-ProRule" id="PRU00282"/>
    </source>
</evidence>
<comment type="caution">
    <text evidence="8">The sequence shown here is derived from an EMBL/GenBank/DDBJ whole genome shotgun (WGS) entry which is preliminary data.</text>
</comment>
<sequence length="102" mass="11123">PMKIHESLLSGCLAGAFAQTISYPIDTVRKALQTAPPGKYSGMGQCAMDIVKTEGPLSLFQGISINLVKVVPFASLSFFMYDQCKGAFTQYNNLQAEKKKLE</sequence>
<evidence type="ECO:0000256" key="1">
    <source>
        <dbReference type="ARBA" id="ARBA00004141"/>
    </source>
</evidence>
<comment type="similarity">
    <text evidence="7">Belongs to the mitochondrial carrier (TC 2.A.29) family.</text>
</comment>
<evidence type="ECO:0000313" key="8">
    <source>
        <dbReference type="EMBL" id="GCA64584.1"/>
    </source>
</evidence>
<dbReference type="SUPFAM" id="SSF103506">
    <property type="entry name" value="Mitochondrial carrier"/>
    <property type="match status" value="1"/>
</dbReference>
<dbReference type="InterPro" id="IPR002067">
    <property type="entry name" value="MCP"/>
</dbReference>
<organism evidence="8 9">
    <name type="scientific">Kipferlia bialata</name>
    <dbReference type="NCBI Taxonomy" id="797122"/>
    <lineage>
        <taxon>Eukaryota</taxon>
        <taxon>Metamonada</taxon>
        <taxon>Carpediemonas-like organisms</taxon>
        <taxon>Kipferlia</taxon>
    </lineage>
</organism>
<dbReference type="Pfam" id="PF00153">
    <property type="entry name" value="Mito_carr"/>
    <property type="match status" value="1"/>
</dbReference>
<feature type="non-terminal residue" evidence="8">
    <location>
        <position position="1"/>
    </location>
</feature>
<dbReference type="InterPro" id="IPR018108">
    <property type="entry name" value="MCP_transmembrane"/>
</dbReference>
<evidence type="ECO:0000256" key="3">
    <source>
        <dbReference type="ARBA" id="ARBA00022692"/>
    </source>
</evidence>
<comment type="subcellular location">
    <subcellularLocation>
        <location evidence="1">Membrane</location>
        <topology evidence="1">Multi-pass membrane protein</topology>
    </subcellularLocation>
</comment>
<evidence type="ECO:0000256" key="5">
    <source>
        <dbReference type="ARBA" id="ARBA00023136"/>
    </source>
</evidence>
<accession>A0A391NTL3</accession>
<dbReference type="Gene3D" id="1.50.40.10">
    <property type="entry name" value="Mitochondrial carrier domain"/>
    <property type="match status" value="1"/>
</dbReference>
<reference evidence="8 9" key="1">
    <citation type="journal article" date="2018" name="PLoS ONE">
        <title>The draft genome of Kipferlia bialata reveals reductive genome evolution in fornicate parasites.</title>
        <authorList>
            <person name="Tanifuji G."/>
            <person name="Takabayashi S."/>
            <person name="Kume K."/>
            <person name="Takagi M."/>
            <person name="Nakayama T."/>
            <person name="Kamikawa R."/>
            <person name="Inagaki Y."/>
            <person name="Hashimoto T."/>
        </authorList>
    </citation>
    <scope>NUCLEOTIDE SEQUENCE [LARGE SCALE GENOMIC DNA]</scope>
    <source>
        <strain evidence="8">NY0173</strain>
    </source>
</reference>